<dbReference type="GeneID" id="35870706"/>
<protein>
    <recommendedName>
        <fullName evidence="3">DUF3630 domain-containing protein</fullName>
    </recommendedName>
</protein>
<dbReference type="STRING" id="1121869.SAMN03084138_02685"/>
<gene>
    <name evidence="1" type="ORF">SAMN03084138_02685</name>
</gene>
<accession>A0A1I5RYF9</accession>
<dbReference type="AlphaFoldDB" id="A0A1I5RYF9"/>
<dbReference type="Proteomes" id="UP000182692">
    <property type="component" value="Unassembled WGS sequence"/>
</dbReference>
<organism evidence="1 2">
    <name type="scientific">Enterovibrio norvegicus DSM 15893</name>
    <dbReference type="NCBI Taxonomy" id="1121869"/>
    <lineage>
        <taxon>Bacteria</taxon>
        <taxon>Pseudomonadati</taxon>
        <taxon>Pseudomonadota</taxon>
        <taxon>Gammaproteobacteria</taxon>
        <taxon>Vibrionales</taxon>
        <taxon>Vibrionaceae</taxon>
        <taxon>Enterovibrio</taxon>
    </lineage>
</organism>
<evidence type="ECO:0008006" key="3">
    <source>
        <dbReference type="Google" id="ProtNLM"/>
    </source>
</evidence>
<reference evidence="1 2" key="1">
    <citation type="submission" date="2016-10" db="EMBL/GenBank/DDBJ databases">
        <authorList>
            <person name="de Groot N.N."/>
        </authorList>
    </citation>
    <scope>NUCLEOTIDE SEQUENCE [LARGE SCALE GENOMIC DNA]</scope>
    <source>
        <strain evidence="1 2">DSM 15893</strain>
    </source>
</reference>
<sequence>MPVTDNRILTHASVALFDIEEGRFVLAIDDLDFDNAEAYAAAFCQLMDAAIIEKQMDADLMSWLVDFEGVQFMLKAEHYSASLWLERLGAEGDDELSFLNHWLSNQLLSSHS</sequence>
<dbReference type="EMBL" id="FOWR01000019">
    <property type="protein sequence ID" value="SFP63036.1"/>
    <property type="molecule type" value="Genomic_DNA"/>
</dbReference>
<dbReference type="RefSeq" id="WP_074927298.1">
    <property type="nucleotide sequence ID" value="NZ_FOWR01000019.1"/>
</dbReference>
<dbReference type="OrthoDB" id="6389032at2"/>
<evidence type="ECO:0000313" key="2">
    <source>
        <dbReference type="Proteomes" id="UP000182692"/>
    </source>
</evidence>
<dbReference type="Pfam" id="PF12305">
    <property type="entry name" value="DUF3630"/>
    <property type="match status" value="1"/>
</dbReference>
<dbReference type="InterPro" id="IPR022080">
    <property type="entry name" value="DUF3630"/>
</dbReference>
<proteinExistence type="predicted"/>
<evidence type="ECO:0000313" key="1">
    <source>
        <dbReference type="EMBL" id="SFP63036.1"/>
    </source>
</evidence>
<name>A0A1I5RYF9_9GAMM</name>